<gene>
    <name evidence="2" type="ORF">C1637_16830</name>
    <name evidence="1" type="ORF">EG342_20670</name>
</gene>
<evidence type="ECO:0000313" key="3">
    <source>
        <dbReference type="Proteomes" id="UP000236262"/>
    </source>
</evidence>
<dbReference type="EMBL" id="PPEH01000006">
    <property type="protein sequence ID" value="PNW12708.1"/>
    <property type="molecule type" value="Genomic_DNA"/>
</dbReference>
<accession>A0A3G6RMY6</accession>
<dbReference type="AlphaFoldDB" id="A0A3G6RMY6"/>
<dbReference type="Proteomes" id="UP000236262">
    <property type="component" value="Unassembled WGS sequence"/>
</dbReference>
<dbReference type="KEGG" id="clac:EG342_20670"/>
<evidence type="ECO:0000313" key="2">
    <source>
        <dbReference type="EMBL" id="PNW12708.1"/>
    </source>
</evidence>
<reference evidence="1 4" key="2">
    <citation type="submission" date="2018-11" db="EMBL/GenBank/DDBJ databases">
        <title>Proposal to divide the Flavobacteriaceae and reorganize its genera based on Amino Acid Identity values calculated from whole genome sequences.</title>
        <authorList>
            <person name="Nicholson A.C."/>
            <person name="Gulvik C.A."/>
            <person name="Whitney A.M."/>
            <person name="Humrighouse B.W."/>
            <person name="Bell M."/>
            <person name="Holmes B."/>
            <person name="Steigerwalt A.G."/>
            <person name="Villarma A."/>
            <person name="Sheth M."/>
            <person name="Batra D."/>
            <person name="Pryor J."/>
            <person name="Bernardet J.-F."/>
            <person name="Hugo C."/>
            <person name="Kampfer P."/>
            <person name="Newman J."/>
            <person name="McQuiston J.R."/>
        </authorList>
    </citation>
    <scope>NUCLEOTIDE SEQUENCE [LARGE SCALE GENOMIC DNA]</scope>
    <source>
        <strain evidence="1 4">KC_1864</strain>
    </source>
</reference>
<protein>
    <submittedName>
        <fullName evidence="2">Uncharacterized protein</fullName>
    </submittedName>
</protein>
<dbReference type="EMBL" id="CP033924">
    <property type="protein sequence ID" value="AZA84153.1"/>
    <property type="molecule type" value="Genomic_DNA"/>
</dbReference>
<evidence type="ECO:0000313" key="1">
    <source>
        <dbReference type="EMBL" id="AZA84153.1"/>
    </source>
</evidence>
<dbReference type="Proteomes" id="UP000279972">
    <property type="component" value="Chromosome"/>
</dbReference>
<dbReference type="OrthoDB" id="1231337at2"/>
<organism evidence="2 3">
    <name type="scientific">Chryseobacterium lactis</name>
    <dbReference type="NCBI Taxonomy" id="1241981"/>
    <lineage>
        <taxon>Bacteria</taxon>
        <taxon>Pseudomonadati</taxon>
        <taxon>Bacteroidota</taxon>
        <taxon>Flavobacteriia</taxon>
        <taxon>Flavobacteriales</taxon>
        <taxon>Weeksellaceae</taxon>
        <taxon>Chryseobacterium group</taxon>
        <taxon>Chryseobacterium</taxon>
    </lineage>
</organism>
<sequence length="495" mass="52081">MINYLLPGFILFSTAVSSQVGINTSTPQTTLDVTGVPDDTAKLDGILAPRLTGVQLRAKNYTNAQKGTLIFVTAADTSPSGQTINVSSSGYYFFDGTVWVRIASGITSFDSTDDAFINNPTNSRLELGTNSNGTTTRAAGSEFVIYDNGRVGIGSTNPVSALQITENTLAGSNELRVSSANNASRIVVDRLNPSGNLSSNDELGRFVFNAKIAGGSFPVAGIVAYYRGTGTTNSSSMVFRTSDSNKMIIDDAGRVSLGSTYSNSSAILDLQATDKGFLPPRISLQSVNDGTTISSPAKGLIVYNTNTNTAQMQYGEGLYNNSGTSSSPVWDKLSPQRSSFVLSDILSVVATSPVDQPAAGTVNNTDLGLSQPVVIPANSTAKIIVDYSVPMGTTGTATPAGYFGVRFLKDGTEQPAGSRKFTVPNTGAGSNMVSVSGKFTEQIVNSTASDVTVTYTLNGYTEGTNQNTRFNMWQTSGSNLNWGRANMAVTIFVKK</sequence>
<dbReference type="RefSeq" id="WP_103292813.1">
    <property type="nucleotide sequence ID" value="NZ_CP033924.1"/>
</dbReference>
<name>A0A3G6RMY6_CHRLC</name>
<reference evidence="2 3" key="1">
    <citation type="submission" date="2018-01" db="EMBL/GenBank/DDBJ databases">
        <title>Draft genome sequences of Chryseobacterium lactis NCTC11390, Chryseobacterium oncorhynchi 701B-08, and Chryseobacterium viscerum 687B-08.</title>
        <authorList>
            <person name="Jeong J.-J."/>
            <person name="Lee Y.J."/>
            <person name="Park B."/>
            <person name="Choi I.-G."/>
            <person name="Kim K.D."/>
        </authorList>
    </citation>
    <scope>NUCLEOTIDE SEQUENCE [LARGE SCALE GENOMIC DNA]</scope>
    <source>
        <strain evidence="2 3">NCTC11390</strain>
    </source>
</reference>
<keyword evidence="4" id="KW-1185">Reference proteome</keyword>
<proteinExistence type="predicted"/>
<evidence type="ECO:0000313" key="4">
    <source>
        <dbReference type="Proteomes" id="UP000279972"/>
    </source>
</evidence>